<evidence type="ECO:0000256" key="1">
    <source>
        <dbReference type="ARBA" id="ARBA00004123"/>
    </source>
</evidence>
<dbReference type="GO" id="GO:0000981">
    <property type="term" value="F:DNA-binding transcription factor activity, RNA polymerase II-specific"/>
    <property type="evidence" value="ECO:0007669"/>
    <property type="project" value="InterPro"/>
</dbReference>
<dbReference type="GO" id="GO:0008270">
    <property type="term" value="F:zinc ion binding"/>
    <property type="evidence" value="ECO:0007669"/>
    <property type="project" value="UniProtKB-KW"/>
</dbReference>
<dbReference type="SUPFAM" id="SSF57667">
    <property type="entry name" value="beta-beta-alpha zinc fingers"/>
    <property type="match status" value="1"/>
</dbReference>
<evidence type="ECO:0000259" key="9">
    <source>
        <dbReference type="PROSITE" id="PS50157"/>
    </source>
</evidence>
<dbReference type="EMBL" id="CP086362">
    <property type="protein sequence ID" value="UNI22990.1"/>
    <property type="molecule type" value="Genomic_DNA"/>
</dbReference>
<evidence type="ECO:0000256" key="2">
    <source>
        <dbReference type="ARBA" id="ARBA00022723"/>
    </source>
</evidence>
<dbReference type="PROSITE" id="PS50157">
    <property type="entry name" value="ZINC_FINGER_C2H2_2"/>
    <property type="match status" value="2"/>
</dbReference>
<keyword evidence="6" id="KW-0539">Nucleus</keyword>
<dbReference type="PROSITE" id="PS00028">
    <property type="entry name" value="ZINC_FINGER_C2H2_1"/>
    <property type="match status" value="2"/>
</dbReference>
<sequence>MQRRRKTTRDERICKICSRAFNKAEHLARHIRSHTKEKPYQCKVCKKVYTRQDTLLRHSKSHDAYVTGDAWPPSGVVGHGAASSSSQSPRGDVAAAEAASIMAAFASPHQTSFPQQHMDGIATPSNTCPFTVDGQPSTSAVSDDQIFSAQGTATTDMSPLDDGADPRFSGLTPFTEDLTAQWSSYFAGNEFDIALLDPSLFTAPSSEPQPLALPQEASVPTMSNPKSPAPPTSYTPRLASLPKTVIQRRWHTFSGGLSSGYITPDATDDRRSVDEICHRDLTERLQPRLQSGSLPSTTFLNLCIQAYFANFHPVFPIVHAPTFRPQKHNGLLVLSICSIGSLFLGSSRAMSRGISMFERLHKSILTSWDTCVASSAYSNLLALQASAIGQTFGLLVGRPKDLTQVEMFHGCLVAWARKLRLFDPEEWSVDVSQLKGRELEAAWKEWIRCEIKRRIVLAILLHDAEISGLFHHDRLMRYSLDKLDHISSEEAFDARSASAWRLVMMRETLPHDPPDHEPQATFSNCWSPDAGTLFTFPDSSSGFELSVMLEVIGSLACESRRTAASWARTCTKYEDLLVGWCDKYRHTDTFDRRASSLMMLWHSMFMLLHMDMDVLECACGREGRPAAQRHAQDARAWARSASAKRCIAHATLVRRHFEELPIGTESPIFAPMCLYRCGMAWFCYTHFGDPPREGAEAELGFDMPELQSLGVSEKTVAHEMEPRDGRPVASPLFRVIDLLQRMNHWKMAHSLASTLLSLFEEAEDALF</sequence>
<feature type="region of interest" description="Disordered" evidence="8">
    <location>
        <begin position="206"/>
        <end position="237"/>
    </location>
</feature>
<accession>A0A9Q8QNJ1</accession>
<keyword evidence="11" id="KW-1185">Reference proteome</keyword>
<keyword evidence="2" id="KW-0479">Metal-binding</keyword>
<keyword evidence="3" id="KW-0677">Repeat</keyword>
<evidence type="ECO:0000256" key="5">
    <source>
        <dbReference type="ARBA" id="ARBA00022833"/>
    </source>
</evidence>
<evidence type="ECO:0000256" key="4">
    <source>
        <dbReference type="ARBA" id="ARBA00022771"/>
    </source>
</evidence>
<dbReference type="GO" id="GO:0000978">
    <property type="term" value="F:RNA polymerase II cis-regulatory region sequence-specific DNA binding"/>
    <property type="evidence" value="ECO:0007669"/>
    <property type="project" value="InterPro"/>
</dbReference>
<dbReference type="GO" id="GO:0000785">
    <property type="term" value="C:chromatin"/>
    <property type="evidence" value="ECO:0007669"/>
    <property type="project" value="TreeGrafter"/>
</dbReference>
<evidence type="ECO:0000256" key="6">
    <source>
        <dbReference type="ARBA" id="ARBA00023242"/>
    </source>
</evidence>
<dbReference type="GeneID" id="72070777"/>
<dbReference type="PANTHER" id="PTHR40626:SF14">
    <property type="entry name" value="C2H2 TYPE ZINC FINGER DOMAIN PROTEIN (AFU_ORTHOLOGUE AFUA_1G02360)"/>
    <property type="match status" value="1"/>
</dbReference>
<protein>
    <recommendedName>
        <fullName evidence="9">C2H2-type domain-containing protein</fullName>
    </recommendedName>
</protein>
<reference evidence="10" key="1">
    <citation type="submission" date="2021-11" db="EMBL/GenBank/DDBJ databases">
        <title>Purpureocillium_takamizusanense_genome.</title>
        <authorList>
            <person name="Nguyen N.-H."/>
        </authorList>
    </citation>
    <scope>NUCLEOTIDE SEQUENCE</scope>
    <source>
        <strain evidence="10">PT3</strain>
    </source>
</reference>
<comment type="subcellular location">
    <subcellularLocation>
        <location evidence="1">Nucleus</location>
    </subcellularLocation>
</comment>
<dbReference type="KEGG" id="ptkz:JDV02_008832"/>
<dbReference type="Pfam" id="PF00096">
    <property type="entry name" value="zf-C2H2"/>
    <property type="match status" value="2"/>
</dbReference>
<dbReference type="OrthoDB" id="10018191at2759"/>
<evidence type="ECO:0000256" key="3">
    <source>
        <dbReference type="ARBA" id="ARBA00022737"/>
    </source>
</evidence>
<evidence type="ECO:0000313" key="10">
    <source>
        <dbReference type="EMBL" id="UNI22990.1"/>
    </source>
</evidence>
<dbReference type="FunFam" id="3.30.160.60:FF:002343">
    <property type="entry name" value="Zinc finger protein 33A"/>
    <property type="match status" value="1"/>
</dbReference>
<gene>
    <name evidence="10" type="ORF">JDV02_008832</name>
</gene>
<dbReference type="InterPro" id="IPR036236">
    <property type="entry name" value="Znf_C2H2_sf"/>
</dbReference>
<dbReference type="PANTHER" id="PTHR40626">
    <property type="entry name" value="MIP31509P"/>
    <property type="match status" value="1"/>
</dbReference>
<dbReference type="AlphaFoldDB" id="A0A9Q8QNJ1"/>
<dbReference type="GO" id="GO:0006351">
    <property type="term" value="P:DNA-templated transcription"/>
    <property type="evidence" value="ECO:0007669"/>
    <property type="project" value="InterPro"/>
</dbReference>
<feature type="domain" description="C2H2-type" evidence="9">
    <location>
        <begin position="12"/>
        <end position="39"/>
    </location>
</feature>
<evidence type="ECO:0000256" key="8">
    <source>
        <dbReference type="SAM" id="MobiDB-lite"/>
    </source>
</evidence>
<dbReference type="CDD" id="cd12148">
    <property type="entry name" value="fungal_TF_MHR"/>
    <property type="match status" value="1"/>
</dbReference>
<evidence type="ECO:0000256" key="7">
    <source>
        <dbReference type="PROSITE-ProRule" id="PRU00042"/>
    </source>
</evidence>
<proteinExistence type="predicted"/>
<dbReference type="Pfam" id="PF04082">
    <property type="entry name" value="Fungal_trans"/>
    <property type="match status" value="1"/>
</dbReference>
<dbReference type="Proteomes" id="UP000829364">
    <property type="component" value="Chromosome 9"/>
</dbReference>
<dbReference type="Gene3D" id="3.30.160.60">
    <property type="entry name" value="Classic Zinc Finger"/>
    <property type="match status" value="2"/>
</dbReference>
<dbReference type="InterPro" id="IPR013087">
    <property type="entry name" value="Znf_C2H2_type"/>
</dbReference>
<dbReference type="SMART" id="SM00355">
    <property type="entry name" value="ZnF_C2H2"/>
    <property type="match status" value="2"/>
</dbReference>
<name>A0A9Q8QNJ1_9HYPO</name>
<organism evidence="10 11">
    <name type="scientific">Purpureocillium takamizusanense</name>
    <dbReference type="NCBI Taxonomy" id="2060973"/>
    <lineage>
        <taxon>Eukaryota</taxon>
        <taxon>Fungi</taxon>
        <taxon>Dikarya</taxon>
        <taxon>Ascomycota</taxon>
        <taxon>Pezizomycotina</taxon>
        <taxon>Sordariomycetes</taxon>
        <taxon>Hypocreomycetidae</taxon>
        <taxon>Hypocreales</taxon>
        <taxon>Ophiocordycipitaceae</taxon>
        <taxon>Purpureocillium</taxon>
    </lineage>
</organism>
<evidence type="ECO:0000313" key="11">
    <source>
        <dbReference type="Proteomes" id="UP000829364"/>
    </source>
</evidence>
<dbReference type="GO" id="GO:0005634">
    <property type="term" value="C:nucleus"/>
    <property type="evidence" value="ECO:0007669"/>
    <property type="project" value="UniProtKB-SubCell"/>
</dbReference>
<dbReference type="InterPro" id="IPR051059">
    <property type="entry name" value="VerF-like"/>
</dbReference>
<dbReference type="InterPro" id="IPR007219">
    <property type="entry name" value="XnlR_reg_dom"/>
</dbReference>
<keyword evidence="5" id="KW-0862">Zinc</keyword>
<feature type="domain" description="C2H2-type" evidence="9">
    <location>
        <begin position="40"/>
        <end position="62"/>
    </location>
</feature>
<keyword evidence="4 7" id="KW-0863">Zinc-finger</keyword>
<dbReference type="RefSeq" id="XP_047846471.1">
    <property type="nucleotide sequence ID" value="XM_047990464.1"/>
</dbReference>